<comment type="subcellular location">
    <subcellularLocation>
        <location evidence="2">Mitochondrion</location>
    </subcellularLocation>
</comment>
<dbReference type="Gene3D" id="3.40.50.1440">
    <property type="entry name" value="Tubulin/FtsZ, GTPase domain"/>
    <property type="match status" value="1"/>
</dbReference>
<organism evidence="7 8">
    <name type="scientific">Coprinopsis marcescibilis</name>
    <name type="common">Agaric fungus</name>
    <name type="synonym">Psathyrella marcescibilis</name>
    <dbReference type="NCBI Taxonomy" id="230819"/>
    <lineage>
        <taxon>Eukaryota</taxon>
        <taxon>Fungi</taxon>
        <taxon>Dikarya</taxon>
        <taxon>Basidiomycota</taxon>
        <taxon>Agaricomycotina</taxon>
        <taxon>Agaricomycetes</taxon>
        <taxon>Agaricomycetidae</taxon>
        <taxon>Agaricales</taxon>
        <taxon>Agaricineae</taxon>
        <taxon>Psathyrellaceae</taxon>
        <taxon>Coprinopsis</taxon>
    </lineage>
</organism>
<feature type="domain" description="DML1/Misato tubulin" evidence="6">
    <location>
        <begin position="125"/>
        <end position="302"/>
    </location>
</feature>
<sequence>MREILYIQAGPFSNFVGTHFWNTQEAYLSDEDGNIDPQVSFRNESESKTLCPRLLVFDWKGNFGTLNRDNALGIMNESTEDGGSWNGNIQEIRQTPIQHSAYQRHMLESDVNASTKGIIPEDVLQDKVRYWSDYNRVYYTPNTIHQIPEASGRKDPNSNWGAGVDTFRRYDQECDLMEDSVRLALEECDALQGLQTINDSGTFGGFMASFLTSFKDDYGKKTTLNFPVLSEIFVDRFEYNEIQATLTDALYLRALEDLGSLTVPIQPPSKWPTDAWGDKTDPYYSSAILSAHLETSTLPLRLSQGNETLQSFTAKLNWQASSPFGELLGVFPLSSVSDGLLHHFVNFTSSHSSTNMLPSRFSRVEVTRGLSDADLKAINGAYNTRLSSSQHLTSFHRSAYPLQTSFPSFIWPEDQVIPPQTPGSVPAAKGISALSTSDSLASFLKGYASFAEEQLRRKSAAALNLVDIDDLRELVQDLWSIHDTYSLEDNTSGNHSDGGD</sequence>
<evidence type="ECO:0000256" key="1">
    <source>
        <dbReference type="ARBA" id="ARBA00003757"/>
    </source>
</evidence>
<evidence type="ECO:0000313" key="8">
    <source>
        <dbReference type="Proteomes" id="UP000307440"/>
    </source>
</evidence>
<dbReference type="Pfam" id="PF10644">
    <property type="entry name" value="Misat_Tub_SegII"/>
    <property type="match status" value="1"/>
</dbReference>
<dbReference type="SUPFAM" id="SSF52490">
    <property type="entry name" value="Tubulin nucleotide-binding domain-like"/>
    <property type="match status" value="1"/>
</dbReference>
<comment type="function">
    <text evidence="1">Involved in the partitioning of the mitochondrial organelle and mitochondrial DNA (mtDNA) inheritance.</text>
</comment>
<evidence type="ECO:0000256" key="4">
    <source>
        <dbReference type="ARBA" id="ARBA00023128"/>
    </source>
</evidence>
<reference evidence="7 8" key="1">
    <citation type="journal article" date="2019" name="Nat. Ecol. Evol.">
        <title>Megaphylogeny resolves global patterns of mushroom evolution.</title>
        <authorList>
            <person name="Varga T."/>
            <person name="Krizsan K."/>
            <person name="Foldi C."/>
            <person name="Dima B."/>
            <person name="Sanchez-Garcia M."/>
            <person name="Sanchez-Ramirez S."/>
            <person name="Szollosi G.J."/>
            <person name="Szarkandi J.G."/>
            <person name="Papp V."/>
            <person name="Albert L."/>
            <person name="Andreopoulos W."/>
            <person name="Angelini C."/>
            <person name="Antonin V."/>
            <person name="Barry K.W."/>
            <person name="Bougher N.L."/>
            <person name="Buchanan P."/>
            <person name="Buyck B."/>
            <person name="Bense V."/>
            <person name="Catcheside P."/>
            <person name="Chovatia M."/>
            <person name="Cooper J."/>
            <person name="Damon W."/>
            <person name="Desjardin D."/>
            <person name="Finy P."/>
            <person name="Geml J."/>
            <person name="Haridas S."/>
            <person name="Hughes K."/>
            <person name="Justo A."/>
            <person name="Karasinski D."/>
            <person name="Kautmanova I."/>
            <person name="Kiss B."/>
            <person name="Kocsube S."/>
            <person name="Kotiranta H."/>
            <person name="LaButti K.M."/>
            <person name="Lechner B.E."/>
            <person name="Liimatainen K."/>
            <person name="Lipzen A."/>
            <person name="Lukacs Z."/>
            <person name="Mihaltcheva S."/>
            <person name="Morgado L.N."/>
            <person name="Niskanen T."/>
            <person name="Noordeloos M.E."/>
            <person name="Ohm R.A."/>
            <person name="Ortiz-Santana B."/>
            <person name="Ovrebo C."/>
            <person name="Racz N."/>
            <person name="Riley R."/>
            <person name="Savchenko A."/>
            <person name="Shiryaev A."/>
            <person name="Soop K."/>
            <person name="Spirin V."/>
            <person name="Szebenyi C."/>
            <person name="Tomsovsky M."/>
            <person name="Tulloss R.E."/>
            <person name="Uehling J."/>
            <person name="Grigoriev I.V."/>
            <person name="Vagvolgyi C."/>
            <person name="Papp T."/>
            <person name="Martin F.M."/>
            <person name="Miettinen O."/>
            <person name="Hibbett D.S."/>
            <person name="Nagy L.G."/>
        </authorList>
    </citation>
    <scope>NUCLEOTIDE SEQUENCE [LARGE SCALE GENOMIC DNA]</scope>
    <source>
        <strain evidence="7 8">CBS 121175</strain>
    </source>
</reference>
<name>A0A5C3KHQ7_COPMA</name>
<dbReference type="InterPro" id="IPR013838">
    <property type="entry name" value="Beta-tubulin_BS"/>
</dbReference>
<dbReference type="OrthoDB" id="271881at2759"/>
<evidence type="ECO:0000313" key="7">
    <source>
        <dbReference type="EMBL" id="TFK19554.1"/>
    </source>
</evidence>
<dbReference type="Pfam" id="PF14881">
    <property type="entry name" value="Tubulin_3"/>
    <property type="match status" value="1"/>
</dbReference>
<dbReference type="InterPro" id="IPR049942">
    <property type="entry name" value="DML1/Misato"/>
</dbReference>
<dbReference type="EMBL" id="ML210335">
    <property type="protein sequence ID" value="TFK19554.1"/>
    <property type="molecule type" value="Genomic_DNA"/>
</dbReference>
<gene>
    <name evidence="7" type="ORF">FA15DRAFT_697456</name>
</gene>
<evidence type="ECO:0000259" key="5">
    <source>
        <dbReference type="Pfam" id="PF10644"/>
    </source>
</evidence>
<evidence type="ECO:0000259" key="6">
    <source>
        <dbReference type="Pfam" id="PF14881"/>
    </source>
</evidence>
<keyword evidence="4" id="KW-0496">Mitochondrion</keyword>
<accession>A0A5C3KHQ7</accession>
<evidence type="ECO:0000256" key="2">
    <source>
        <dbReference type="ARBA" id="ARBA00004173"/>
    </source>
</evidence>
<dbReference type="PANTHER" id="PTHR13391">
    <property type="entry name" value="MITOCHONDRIAL DISTRIBUTION REGULATOR MISATO"/>
    <property type="match status" value="1"/>
</dbReference>
<dbReference type="PANTHER" id="PTHR13391:SF0">
    <property type="entry name" value="PROTEIN MISATO HOMOLOG 1"/>
    <property type="match status" value="1"/>
</dbReference>
<protein>
    <submittedName>
        <fullName evidence="7">Tubulin nucleotide-binding domain-like protein</fullName>
    </submittedName>
</protein>
<comment type="similarity">
    <text evidence="3">Belongs to the misato family.</text>
</comment>
<dbReference type="GO" id="GO:0007005">
    <property type="term" value="P:mitochondrion organization"/>
    <property type="evidence" value="ECO:0007669"/>
    <property type="project" value="InterPro"/>
</dbReference>
<evidence type="ECO:0000256" key="3">
    <source>
        <dbReference type="ARBA" id="ARBA00008507"/>
    </source>
</evidence>
<dbReference type="InterPro" id="IPR019605">
    <property type="entry name" value="Misato_II_tubulin-like"/>
</dbReference>
<dbReference type="InterPro" id="IPR029209">
    <property type="entry name" value="DML1/Misato_tubulin"/>
</dbReference>
<dbReference type="GO" id="GO:0005739">
    <property type="term" value="C:mitochondrion"/>
    <property type="evidence" value="ECO:0007669"/>
    <property type="project" value="UniProtKB-SubCell"/>
</dbReference>
<dbReference type="PROSITE" id="PS00228">
    <property type="entry name" value="TUBULIN_B_AUTOREG"/>
    <property type="match status" value="1"/>
</dbReference>
<keyword evidence="8" id="KW-1185">Reference proteome</keyword>
<proteinExistence type="inferred from homology"/>
<feature type="domain" description="Misato Segment II tubulin-like" evidence="5">
    <location>
        <begin position="2"/>
        <end position="106"/>
    </location>
</feature>
<dbReference type="InterPro" id="IPR036525">
    <property type="entry name" value="Tubulin/FtsZ_GTPase_sf"/>
</dbReference>
<dbReference type="AlphaFoldDB" id="A0A5C3KHQ7"/>
<dbReference type="Proteomes" id="UP000307440">
    <property type="component" value="Unassembled WGS sequence"/>
</dbReference>